<dbReference type="InterPro" id="IPR006912">
    <property type="entry name" value="Harbinger_derived_prot"/>
</dbReference>
<evidence type="ECO:0000313" key="3">
    <source>
        <dbReference type="Proteomes" id="UP000032141"/>
    </source>
</evidence>
<dbReference type="AlphaFoldDB" id="A0A0D3A528"/>
<evidence type="ECO:0000256" key="1">
    <source>
        <dbReference type="SAM" id="MobiDB-lite"/>
    </source>
</evidence>
<feature type="region of interest" description="Disordered" evidence="1">
    <location>
        <begin position="191"/>
        <end position="212"/>
    </location>
</feature>
<dbReference type="PANTHER" id="PTHR47150">
    <property type="entry name" value="OS12G0169200 PROTEIN"/>
    <property type="match status" value="1"/>
</dbReference>
<dbReference type="HOGENOM" id="CLU_420573_0_0_1"/>
<organism evidence="2 3">
    <name type="scientific">Brassica oleracea var. oleracea</name>
    <dbReference type="NCBI Taxonomy" id="109376"/>
    <lineage>
        <taxon>Eukaryota</taxon>
        <taxon>Viridiplantae</taxon>
        <taxon>Streptophyta</taxon>
        <taxon>Embryophyta</taxon>
        <taxon>Tracheophyta</taxon>
        <taxon>Spermatophyta</taxon>
        <taxon>Magnoliopsida</taxon>
        <taxon>eudicotyledons</taxon>
        <taxon>Gunneridae</taxon>
        <taxon>Pentapetalae</taxon>
        <taxon>rosids</taxon>
        <taxon>malvids</taxon>
        <taxon>Brassicales</taxon>
        <taxon>Brassicaceae</taxon>
        <taxon>Brassiceae</taxon>
        <taxon>Brassica</taxon>
    </lineage>
</organism>
<proteinExistence type="predicted"/>
<accession>A0A0D3A528</accession>
<evidence type="ECO:0008006" key="4">
    <source>
        <dbReference type="Google" id="ProtNLM"/>
    </source>
</evidence>
<dbReference type="Pfam" id="PF04827">
    <property type="entry name" value="Plant_tran"/>
    <property type="match status" value="1"/>
</dbReference>
<dbReference type="Proteomes" id="UP000032141">
    <property type="component" value="Chromosome C1"/>
</dbReference>
<name>A0A0D3A528_BRAOL</name>
<reference evidence="2" key="2">
    <citation type="submission" date="2015-03" db="UniProtKB">
        <authorList>
            <consortium name="EnsemblPlants"/>
        </authorList>
    </citation>
    <scope>IDENTIFICATION</scope>
</reference>
<keyword evidence="3" id="KW-1185">Reference proteome</keyword>
<evidence type="ECO:0000313" key="2">
    <source>
        <dbReference type="EnsemblPlants" id="Bo1g026950.1"/>
    </source>
</evidence>
<dbReference type="STRING" id="109376.A0A0D3A528"/>
<dbReference type="EnsemblPlants" id="Bo1g026950.1">
    <property type="protein sequence ID" value="Bo1g026950.1"/>
    <property type="gene ID" value="Bo1g026950"/>
</dbReference>
<sequence length="652" mass="74849">MKTLRYGVRAGFQKTLRRRESVLLRPNPAKISHERDLFIFFDSVAVFADPAKQSSHQTTSSKVSQIGQEEAEIGAILFSCISELKNKRTCMCVELVLKCDRVNQRGSHNKIHHTEEDLGKLVVNLNSYKLNLVVKSVDALLFLFLSSEEGCTESQRGPQEESFYRQNICQSSGFVHLLNSQLPNHEYPTPFMSSLPSPDLGGSASRAQNGEDRKQRCKWSIAEDLVLISAWLNTSNDPLVENEQRAGTFWKRIATYYNASPKVVGLAKREQSHCNQRGTETEMEARKPIFCGLSARGIIPPLPQEDTDDDVADSTPTEVEVVEISDEEEEEKDMVELSFEEYREKHGDIEPEFRRMLKRMEHEEKKLREEKFKVLNSGIKLEVGQSSKGDVKLQHRAYIERNREEGDIHLWNDYFNEIPTYPDNLFRRRFRMNKPLFMHIFDRLSNEVEFFRQKKDALGRLSLSPLQKCTAAIRCLAYGTAADTVNEYLRLGSSTTRSPTPADLQRLLHIGEHRGFPGMILQHLLHFGEHRGFPGMIGRIDCMHWEWKNCPTAWKGTLNDINVLDRSPVFDDIIKVEDERDGYTQYDVSEFQSGEDTGSSHADLTFSTDIPKNIGNMMVARTRIRDKQMHQQLKADLVEHVWSKFGRGDDNK</sequence>
<dbReference type="PANTHER" id="PTHR47150:SF5">
    <property type="entry name" value="OS07G0546750 PROTEIN"/>
    <property type="match status" value="1"/>
</dbReference>
<dbReference type="Gramene" id="Bo1g026950.1">
    <property type="protein sequence ID" value="Bo1g026950.1"/>
    <property type="gene ID" value="Bo1g026950"/>
</dbReference>
<protein>
    <recommendedName>
        <fullName evidence="4">Myb-like domain-containing protein</fullName>
    </recommendedName>
</protein>
<reference evidence="2 3" key="1">
    <citation type="journal article" date="2014" name="Genome Biol.">
        <title>Transcriptome and methylome profiling reveals relics of genome dominance in the mesopolyploid Brassica oleracea.</title>
        <authorList>
            <person name="Parkin I.A."/>
            <person name="Koh C."/>
            <person name="Tang H."/>
            <person name="Robinson S.J."/>
            <person name="Kagale S."/>
            <person name="Clarke W.E."/>
            <person name="Town C.D."/>
            <person name="Nixon J."/>
            <person name="Krishnakumar V."/>
            <person name="Bidwell S.L."/>
            <person name="Denoeud F."/>
            <person name="Belcram H."/>
            <person name="Links M.G."/>
            <person name="Just J."/>
            <person name="Clarke C."/>
            <person name="Bender T."/>
            <person name="Huebert T."/>
            <person name="Mason A.S."/>
            <person name="Pires J.C."/>
            <person name="Barker G."/>
            <person name="Moore J."/>
            <person name="Walley P.G."/>
            <person name="Manoli S."/>
            <person name="Batley J."/>
            <person name="Edwards D."/>
            <person name="Nelson M.N."/>
            <person name="Wang X."/>
            <person name="Paterson A.H."/>
            <person name="King G."/>
            <person name="Bancroft I."/>
            <person name="Chalhoub B."/>
            <person name="Sharpe A.G."/>
        </authorList>
    </citation>
    <scope>NUCLEOTIDE SEQUENCE</scope>
    <source>
        <strain evidence="2 3">cv. TO1000</strain>
    </source>
</reference>